<dbReference type="GO" id="GO:0016020">
    <property type="term" value="C:membrane"/>
    <property type="evidence" value="ECO:0007669"/>
    <property type="project" value="UniProtKB-SubCell"/>
</dbReference>
<dbReference type="Gene3D" id="3.40.50.2300">
    <property type="match status" value="1"/>
</dbReference>
<keyword evidence="2" id="KW-0812">Transmembrane</keyword>
<evidence type="ECO:0000256" key="2">
    <source>
        <dbReference type="ARBA" id="ARBA00022692"/>
    </source>
</evidence>
<dbReference type="InterPro" id="IPR028082">
    <property type="entry name" value="Peripla_BP_I"/>
</dbReference>
<evidence type="ECO:0000259" key="7">
    <source>
        <dbReference type="Pfam" id="PF01094"/>
    </source>
</evidence>
<proteinExistence type="predicted"/>
<comment type="caution">
    <text evidence="8">The sequence shown here is derived from an EMBL/GenBank/DDBJ whole genome shotgun (WGS) entry which is preliminary data.</text>
</comment>
<evidence type="ECO:0000256" key="5">
    <source>
        <dbReference type="ARBA" id="ARBA00023157"/>
    </source>
</evidence>
<dbReference type="Proteomes" id="UP001044222">
    <property type="component" value="Chromosome 19"/>
</dbReference>
<name>A0A9D3LIZ6_ANGAN</name>
<evidence type="ECO:0000256" key="3">
    <source>
        <dbReference type="ARBA" id="ARBA00022989"/>
    </source>
</evidence>
<keyword evidence="5" id="KW-1015">Disulfide bond</keyword>
<evidence type="ECO:0000256" key="1">
    <source>
        <dbReference type="ARBA" id="ARBA00004370"/>
    </source>
</evidence>
<sequence>MLLVWLRPYLCTRRGVCIAQSLKIPREPKPGEFDKIILRLLETSSARAIAMFANEDDIRRILSAAKRNNQTGHFLWVGSDSWGSKISPVVQQERVAEGAVTILPKRASVDAFDRYFRSRSLSNNRRNVWFAEFWEENFNCKLGSHGKRLGSPKKCTVWPPEDQGGAALLLPSGCRAPTARRTASQGPTAH</sequence>
<comment type="subcellular location">
    <subcellularLocation>
        <location evidence="1">Membrane</location>
    </subcellularLocation>
</comment>
<organism evidence="8 9">
    <name type="scientific">Anguilla anguilla</name>
    <name type="common">European freshwater eel</name>
    <name type="synonym">Muraena anguilla</name>
    <dbReference type="NCBI Taxonomy" id="7936"/>
    <lineage>
        <taxon>Eukaryota</taxon>
        <taxon>Metazoa</taxon>
        <taxon>Chordata</taxon>
        <taxon>Craniata</taxon>
        <taxon>Vertebrata</taxon>
        <taxon>Euteleostomi</taxon>
        <taxon>Actinopterygii</taxon>
        <taxon>Neopterygii</taxon>
        <taxon>Teleostei</taxon>
        <taxon>Anguilliformes</taxon>
        <taxon>Anguillidae</taxon>
        <taxon>Anguilla</taxon>
    </lineage>
</organism>
<dbReference type="InterPro" id="IPR000162">
    <property type="entry name" value="GPCR_3_mtglu_rcpt"/>
</dbReference>
<keyword evidence="3" id="KW-1133">Transmembrane helix</keyword>
<keyword evidence="9" id="KW-1185">Reference proteome</keyword>
<feature type="domain" description="Receptor ligand binding region" evidence="7">
    <location>
        <begin position="13"/>
        <end position="126"/>
    </location>
</feature>
<gene>
    <name evidence="8" type="ORF">ANANG_G00314550</name>
</gene>
<reference evidence="8" key="1">
    <citation type="submission" date="2021-01" db="EMBL/GenBank/DDBJ databases">
        <title>A chromosome-scale assembly of European eel, Anguilla anguilla.</title>
        <authorList>
            <person name="Henkel C."/>
            <person name="Jong-Raadsen S.A."/>
            <person name="Dufour S."/>
            <person name="Weltzien F.-A."/>
            <person name="Palstra A.P."/>
            <person name="Pelster B."/>
            <person name="Spaink H.P."/>
            <person name="Van Den Thillart G.E."/>
            <person name="Jansen H."/>
            <person name="Zahm M."/>
            <person name="Klopp C."/>
            <person name="Cedric C."/>
            <person name="Louis A."/>
            <person name="Berthelot C."/>
            <person name="Parey E."/>
            <person name="Roest Crollius H."/>
            <person name="Montfort J."/>
            <person name="Robinson-Rechavi M."/>
            <person name="Bucao C."/>
            <person name="Bouchez O."/>
            <person name="Gislard M."/>
            <person name="Lluch J."/>
            <person name="Milhes M."/>
            <person name="Lampietro C."/>
            <person name="Lopez Roques C."/>
            <person name="Donnadieu C."/>
            <person name="Braasch I."/>
            <person name="Desvignes T."/>
            <person name="Postlethwait J."/>
            <person name="Bobe J."/>
            <person name="Guiguen Y."/>
            <person name="Dirks R."/>
        </authorList>
    </citation>
    <scope>NUCLEOTIDE SEQUENCE</scope>
    <source>
        <strain evidence="8">Tag_6206</strain>
        <tissue evidence="8">Liver</tissue>
    </source>
</reference>
<dbReference type="EMBL" id="JAFIRN010000019">
    <property type="protein sequence ID" value="KAG5830812.1"/>
    <property type="molecule type" value="Genomic_DNA"/>
</dbReference>
<evidence type="ECO:0000256" key="4">
    <source>
        <dbReference type="ARBA" id="ARBA00023136"/>
    </source>
</evidence>
<dbReference type="InterPro" id="IPR001828">
    <property type="entry name" value="ANF_lig-bd_rcpt"/>
</dbReference>
<evidence type="ECO:0000313" key="9">
    <source>
        <dbReference type="Proteomes" id="UP001044222"/>
    </source>
</evidence>
<dbReference type="GO" id="GO:0007186">
    <property type="term" value="P:G protein-coupled receptor signaling pathway"/>
    <property type="evidence" value="ECO:0007669"/>
    <property type="project" value="InterPro"/>
</dbReference>
<dbReference type="PRINTS" id="PR00593">
    <property type="entry name" value="MTABOTROPICR"/>
</dbReference>
<dbReference type="PANTHER" id="PTHR24060">
    <property type="entry name" value="METABOTROPIC GLUTAMATE RECEPTOR"/>
    <property type="match status" value="1"/>
</dbReference>
<dbReference type="SUPFAM" id="SSF53822">
    <property type="entry name" value="Periplasmic binding protein-like I"/>
    <property type="match status" value="1"/>
</dbReference>
<evidence type="ECO:0000313" key="8">
    <source>
        <dbReference type="EMBL" id="KAG5830812.1"/>
    </source>
</evidence>
<protein>
    <recommendedName>
        <fullName evidence="7">Receptor ligand binding region domain-containing protein</fullName>
    </recommendedName>
</protein>
<evidence type="ECO:0000256" key="6">
    <source>
        <dbReference type="ARBA" id="ARBA00023180"/>
    </source>
</evidence>
<keyword evidence="6" id="KW-0325">Glycoprotein</keyword>
<keyword evidence="4" id="KW-0472">Membrane</keyword>
<dbReference type="FunFam" id="3.40.50.2300:FF:000009">
    <property type="entry name" value="Glutamate receptor, metabotropic 4"/>
    <property type="match status" value="1"/>
</dbReference>
<dbReference type="Pfam" id="PF01094">
    <property type="entry name" value="ANF_receptor"/>
    <property type="match status" value="1"/>
</dbReference>
<dbReference type="InterPro" id="IPR050726">
    <property type="entry name" value="mGluR"/>
</dbReference>
<accession>A0A9D3LIZ6</accession>
<dbReference type="AlphaFoldDB" id="A0A9D3LIZ6"/>